<feature type="domain" description="Reverse transcriptase" evidence="1">
    <location>
        <begin position="507"/>
        <end position="781"/>
    </location>
</feature>
<organism evidence="2 3">
    <name type="scientific">Podarcis muralis</name>
    <name type="common">Wall lizard</name>
    <name type="synonym">Lacerta muralis</name>
    <dbReference type="NCBI Taxonomy" id="64176"/>
    <lineage>
        <taxon>Eukaryota</taxon>
        <taxon>Metazoa</taxon>
        <taxon>Chordata</taxon>
        <taxon>Craniata</taxon>
        <taxon>Vertebrata</taxon>
        <taxon>Euteleostomi</taxon>
        <taxon>Lepidosauria</taxon>
        <taxon>Squamata</taxon>
        <taxon>Bifurcata</taxon>
        <taxon>Unidentata</taxon>
        <taxon>Episquamata</taxon>
        <taxon>Laterata</taxon>
        <taxon>Lacertibaenia</taxon>
        <taxon>Lacertidae</taxon>
        <taxon>Podarcis</taxon>
    </lineage>
</organism>
<accession>A0A670I705</accession>
<dbReference type="Ensembl" id="ENSPMRT00000007997.1">
    <property type="protein sequence ID" value="ENSPMRP00000007478.1"/>
    <property type="gene ID" value="ENSPMRG00000005037.1"/>
</dbReference>
<dbReference type="InterPro" id="IPR000477">
    <property type="entry name" value="RT_dom"/>
</dbReference>
<dbReference type="CDD" id="cd09076">
    <property type="entry name" value="L1-EN"/>
    <property type="match status" value="1"/>
</dbReference>
<evidence type="ECO:0000313" key="3">
    <source>
        <dbReference type="Proteomes" id="UP000472272"/>
    </source>
</evidence>
<dbReference type="InterPro" id="IPR005135">
    <property type="entry name" value="Endo/exonuclease/phosphatase"/>
</dbReference>
<dbReference type="InterPro" id="IPR043502">
    <property type="entry name" value="DNA/RNA_pol_sf"/>
</dbReference>
<reference evidence="2" key="3">
    <citation type="submission" date="2025-09" db="UniProtKB">
        <authorList>
            <consortium name="Ensembl"/>
        </authorList>
    </citation>
    <scope>IDENTIFICATION</scope>
</reference>
<dbReference type="Gene3D" id="3.60.10.10">
    <property type="entry name" value="Endonuclease/exonuclease/phosphatase"/>
    <property type="match status" value="1"/>
</dbReference>
<dbReference type="SUPFAM" id="SSF56219">
    <property type="entry name" value="DNase I-like"/>
    <property type="match status" value="1"/>
</dbReference>
<dbReference type="InterPro" id="IPR036691">
    <property type="entry name" value="Endo/exonu/phosph_ase_sf"/>
</dbReference>
<reference evidence="2 3" key="1">
    <citation type="journal article" date="2019" name="Proc. Natl. Acad. Sci. U.S.A.">
        <title>Regulatory changes in pterin and carotenoid genes underlie balanced color polymorphisms in the wall lizard.</title>
        <authorList>
            <person name="Andrade P."/>
            <person name="Pinho C."/>
            <person name="Perez I de Lanuza G."/>
            <person name="Afonso S."/>
            <person name="Brejcha J."/>
            <person name="Rubin C.J."/>
            <person name="Wallerman O."/>
            <person name="Pereira P."/>
            <person name="Sabatino S.J."/>
            <person name="Bellati A."/>
            <person name="Pellitteri-Rosa D."/>
            <person name="Bosakova Z."/>
            <person name="Bunikis I."/>
            <person name="Carretero M.A."/>
            <person name="Feiner N."/>
            <person name="Marsik P."/>
            <person name="Pauperio F."/>
            <person name="Salvi D."/>
            <person name="Soler L."/>
            <person name="While G.M."/>
            <person name="Uller T."/>
            <person name="Font E."/>
            <person name="Andersson L."/>
            <person name="Carneiro M."/>
        </authorList>
    </citation>
    <scope>NUCLEOTIDE SEQUENCE</scope>
</reference>
<dbReference type="GeneTree" id="ENSGT01150000286916"/>
<dbReference type="PROSITE" id="PS50878">
    <property type="entry name" value="RT_POL"/>
    <property type="match status" value="1"/>
</dbReference>
<keyword evidence="3" id="KW-1185">Reference proteome</keyword>
<dbReference type="PANTHER" id="PTHR31635">
    <property type="entry name" value="REVERSE TRANSCRIPTASE DOMAIN-CONTAINING PROTEIN-RELATED"/>
    <property type="match status" value="1"/>
</dbReference>
<sequence>MANLKAITLNVRGLGNPIKRKRITSYINTMKPHITFLQEIHNPPKGSKLLSDPRFSQQWVARGSGKARGVAIILSRDLNFTATTVLKDKKGRFIFAKGTLDGKIKLTISSIYAPNTKQLEFFQKTLNKFLSFSEGEAILGGDLNLNMKGISLKDIHPTTPWATFLRRKPPTTRNSYKLLKMLKNRGLYDIWGEQNPGDISHTFQSGRHDTVSRLDSILLTQGLIPSVESTNIGNIKITDHAPVEVTVKIGEGTQTTPSWSFSPILTTNKQIRESLTKTLQNYFKENDVNNTTTPLLWDAMKAVTRGACIKEKTFLKKQTSSKISKIEQDITVLLSRYKQTGSKKLLKLIEQKRRELDSLEINKTMINILYSKQHFYEYGGKNSRLLANRCRKKALKTRIHCITKKDGNITFSPKEIISEFAEFYSNLYTSHNPPEREIKKFLAGLTMPTLTDEEQEFMDSPITPEEIDAVLKNLKPHKAPGPDGFTAEFYKKFKEPLMPYMTCLFNDIIKGGPIPKTWTHSKIVSIPKPLKDSLKVESYRPISLINQDYKIFTSILANRLKIFLHKLIAPDQTGFVPGRNITDPIRKLLNLIEHSKATKLPLTIMSLDILKTFDCLEWKYILAVLTNMKFGPNFLQILKQIYSQASAKCRTNNMDSNTIAIQRGTKQGCPLSPFLFILALEPLAIRIRVATDIKGVEIKGRTYKLGLFADDLMVTTPDPISTATSLIRELNAFAMVSGLQVNFTKSEAMCFNTPPHTQKELTKVTKIKLCHTKFRYLGVQITRNLNKLYLYNYKPLWRQINKDLKRWNNMNLTLSDKIAMIKMITLPKLTYLFQTLPIWIPSTQLHSWQRKLHSFIFSHKKPRISPKYLHLPTSEGGWGIPNIEAYYNANQIRHIIPYILEDETKQWVHLEKDTIENTCTTTYPLLPNKLKKIPTTLNRYTQTMLKAWKTQIGKLSPTPSPLIPLAYHPLFHHAAQNLKIKTWRTKGLYRLIDFYKNNKPLSTQEIQDKLEDTQMPWLTQHQLHALLNNPTVKSAATRPLTTFENLLLATKGNGKGMVSAIYKILLQNLANPLDAIKNQWENDIGYEINPTQWTRMWSKPPFKSISTKRKELTLKLTYRWYLTPRKLALIHPGTSPKCWRGCTSTGTYFHMWWECPKIQLFWTTAIQEICKITKQVIDTTPELALLNIFQDNNAHLHHKELITHLLSAARNTITRHWRDLSGVSMDQWYQIVWETALLEKLTNKLKLTRGQTEEDAFTPVWLPFITHTAQQDNDNNPPTAYKSIWLT</sequence>
<reference evidence="2" key="2">
    <citation type="submission" date="2025-08" db="UniProtKB">
        <authorList>
            <consortium name="Ensembl"/>
        </authorList>
    </citation>
    <scope>IDENTIFICATION</scope>
</reference>
<protein>
    <recommendedName>
        <fullName evidence="1">Reverse transcriptase domain-containing protein</fullName>
    </recommendedName>
</protein>
<evidence type="ECO:0000259" key="1">
    <source>
        <dbReference type="PROSITE" id="PS50878"/>
    </source>
</evidence>
<dbReference type="GO" id="GO:0003824">
    <property type="term" value="F:catalytic activity"/>
    <property type="evidence" value="ECO:0007669"/>
    <property type="project" value="InterPro"/>
</dbReference>
<proteinExistence type="predicted"/>
<dbReference type="Pfam" id="PF03372">
    <property type="entry name" value="Exo_endo_phos"/>
    <property type="match status" value="1"/>
</dbReference>
<evidence type="ECO:0000313" key="2">
    <source>
        <dbReference type="Ensembl" id="ENSPMRP00000007478.1"/>
    </source>
</evidence>
<dbReference type="Pfam" id="PF00078">
    <property type="entry name" value="RVT_1"/>
    <property type="match status" value="1"/>
</dbReference>
<dbReference type="Proteomes" id="UP000472272">
    <property type="component" value="Chromosome 4"/>
</dbReference>
<dbReference type="PANTHER" id="PTHR31635:SF196">
    <property type="entry name" value="REVERSE TRANSCRIPTASE DOMAIN-CONTAINING PROTEIN-RELATED"/>
    <property type="match status" value="1"/>
</dbReference>
<dbReference type="CDD" id="cd01650">
    <property type="entry name" value="RT_nLTR_like"/>
    <property type="match status" value="1"/>
</dbReference>
<name>A0A670I705_PODMU</name>
<dbReference type="SUPFAM" id="SSF56672">
    <property type="entry name" value="DNA/RNA polymerases"/>
    <property type="match status" value="1"/>
</dbReference>